<dbReference type="RefSeq" id="WP_191321400.1">
    <property type="nucleotide sequence ID" value="NZ_BNCG01000075.1"/>
</dbReference>
<reference evidence="2" key="1">
    <citation type="journal article" date="2019" name="Int. J. Syst. Evol. Microbiol.">
        <title>The Global Catalogue of Microorganisms (GCM) 10K type strain sequencing project: providing services to taxonomists for standard genome sequencing and annotation.</title>
        <authorList>
            <consortium name="The Broad Institute Genomics Platform"/>
            <consortium name="The Broad Institute Genome Sequencing Center for Infectious Disease"/>
            <person name="Wu L."/>
            <person name="Ma J."/>
        </authorList>
    </citation>
    <scope>NUCLEOTIDE SEQUENCE [LARGE SCALE GENOMIC DNA]</scope>
    <source>
        <strain evidence="2">KCTC 42282</strain>
    </source>
</reference>
<organism evidence="1 2">
    <name type="scientific">Camelimonas fluminis</name>
    <dbReference type="NCBI Taxonomy" id="1576911"/>
    <lineage>
        <taxon>Bacteria</taxon>
        <taxon>Pseudomonadati</taxon>
        <taxon>Pseudomonadota</taxon>
        <taxon>Alphaproteobacteria</taxon>
        <taxon>Hyphomicrobiales</taxon>
        <taxon>Chelatococcaceae</taxon>
        <taxon>Camelimonas</taxon>
    </lineage>
</organism>
<evidence type="ECO:0008006" key="3">
    <source>
        <dbReference type="Google" id="ProtNLM"/>
    </source>
</evidence>
<accession>A0ABV7UMA1</accession>
<dbReference type="Proteomes" id="UP001595704">
    <property type="component" value="Unassembled WGS sequence"/>
</dbReference>
<name>A0ABV7UMA1_9HYPH</name>
<comment type="caution">
    <text evidence="1">The sequence shown here is derived from an EMBL/GenBank/DDBJ whole genome shotgun (WGS) entry which is preliminary data.</text>
</comment>
<protein>
    <recommendedName>
        <fullName evidence="3">Metalloprotease</fullName>
    </recommendedName>
</protein>
<sequence length="242" mass="26053">MKASVLRSACAFNEVVPRGDVWLFDPSDLATKVVKEVVSAVGLKPNFSIKAGNVANAGAYIDTDKLSRTIVYSETWLRENIEGSKDSYWKAIALVSHECAHHFNSDTLEILKPGSLRNFGATPGDNQKKELAADEFAGFVIGRMGGSVQNAQSLFLTLSEEGSSSHPGRAARVEAATIGWGRGRPHGHPSPVHPQDAGSCKSGAVGPEFVAGGQQCRQFQICEPEQARVVGCKENGKWVFQR</sequence>
<proteinExistence type="predicted"/>
<dbReference type="EMBL" id="JBHRYC010000108">
    <property type="protein sequence ID" value="MFC3639871.1"/>
    <property type="molecule type" value="Genomic_DNA"/>
</dbReference>
<evidence type="ECO:0000313" key="1">
    <source>
        <dbReference type="EMBL" id="MFC3639871.1"/>
    </source>
</evidence>
<evidence type="ECO:0000313" key="2">
    <source>
        <dbReference type="Proteomes" id="UP001595704"/>
    </source>
</evidence>
<keyword evidence="2" id="KW-1185">Reference proteome</keyword>
<gene>
    <name evidence="1" type="ORF">ACFONL_21240</name>
</gene>